<organism evidence="1 2">
    <name type="scientific">Microbacterium resistens</name>
    <dbReference type="NCBI Taxonomy" id="156977"/>
    <lineage>
        <taxon>Bacteria</taxon>
        <taxon>Bacillati</taxon>
        <taxon>Actinomycetota</taxon>
        <taxon>Actinomycetes</taxon>
        <taxon>Micrococcales</taxon>
        <taxon>Microbacteriaceae</taxon>
        <taxon>Microbacterium</taxon>
    </lineage>
</organism>
<dbReference type="Proteomes" id="UP001259347">
    <property type="component" value="Unassembled WGS sequence"/>
</dbReference>
<evidence type="ECO:0008006" key="3">
    <source>
        <dbReference type="Google" id="ProtNLM"/>
    </source>
</evidence>
<protein>
    <recommendedName>
        <fullName evidence="3">Nuclear transport factor 2 family protein</fullName>
    </recommendedName>
</protein>
<dbReference type="RefSeq" id="WP_310023281.1">
    <property type="nucleotide sequence ID" value="NZ_JAVDUM010000020.1"/>
</dbReference>
<gene>
    <name evidence="1" type="ORF">J2Y69_003598</name>
</gene>
<evidence type="ECO:0000313" key="2">
    <source>
        <dbReference type="Proteomes" id="UP001259347"/>
    </source>
</evidence>
<accession>A0ABU1SHA7</accession>
<proteinExistence type="predicted"/>
<comment type="caution">
    <text evidence="1">The sequence shown here is derived from an EMBL/GenBank/DDBJ whole genome shotgun (WGS) entry which is preliminary data.</text>
</comment>
<sequence>MLDRFERAAVVSMLSGLLLVGLTSCWLLPGVPLDVPISAGKIGDSLAMSWCARTAEVTSLKVFYAEELVLEVYGNEVLEDRSSLALDDLVDGWRIESGDIAKLRELDGVTRIGIIVTYEDSYSERGSLMAGFRSSDGERFESWPAGKWIWAEGTVSEDPCGMASARG</sequence>
<dbReference type="EMBL" id="JAVDUM010000020">
    <property type="protein sequence ID" value="MDR6868970.1"/>
    <property type="molecule type" value="Genomic_DNA"/>
</dbReference>
<name>A0ABU1SHA7_9MICO</name>
<reference evidence="1 2" key="1">
    <citation type="submission" date="2023-07" db="EMBL/GenBank/DDBJ databases">
        <title>Sorghum-associated microbial communities from plants grown in Nebraska, USA.</title>
        <authorList>
            <person name="Schachtman D."/>
        </authorList>
    </citation>
    <scope>NUCLEOTIDE SEQUENCE [LARGE SCALE GENOMIC DNA]</scope>
    <source>
        <strain evidence="1 2">2980</strain>
    </source>
</reference>
<dbReference type="PROSITE" id="PS51257">
    <property type="entry name" value="PROKAR_LIPOPROTEIN"/>
    <property type="match status" value="1"/>
</dbReference>
<evidence type="ECO:0000313" key="1">
    <source>
        <dbReference type="EMBL" id="MDR6868970.1"/>
    </source>
</evidence>
<keyword evidence="2" id="KW-1185">Reference proteome</keyword>